<accession>A0A6S6T662</accession>
<organism evidence="1">
    <name type="scientific">uncultured Thiotrichaceae bacterium</name>
    <dbReference type="NCBI Taxonomy" id="298394"/>
    <lineage>
        <taxon>Bacteria</taxon>
        <taxon>Pseudomonadati</taxon>
        <taxon>Pseudomonadota</taxon>
        <taxon>Gammaproteobacteria</taxon>
        <taxon>Thiotrichales</taxon>
        <taxon>Thiotrichaceae</taxon>
        <taxon>environmental samples</taxon>
    </lineage>
</organism>
<sequence length="841" mass="97002">MNKRIAQALQRQFDKHRIVFWYDAKKELRSDFETLQLEGVEKCEINHNEFMLKYRLLREQPRQKFLLYKEAEQPADLDNWLLDIQLAEGEFRTDQASVWLSELELPLHPFEDLTAAHPAFFNNSKRREQLKKLLTKDDNTLSLVRLKMMAVCVGADPRLDNVLEQLLAAESTGNNDAMALLQNCGLDKLLWEWLERQYAYTSEAPGLKDFVIALFGWSYFHYFDAVGQHKLPTLNGDAQVFLKRWKDSRAYQSAFEAHSENAATILGIETDLHQRGIRDLLELDEFRLIEQKLISVLVEAVEKRTETAGDITLWCRQRRMSRWYDEYRYLYVAIEVASQFVSLLDTVQLSAVTANEAVGNYTRHWFRLDQLYRQYIHALKVSGQTSLLNALTRQIENLYNNRYLLPLANTWQQHVDAMENWHVDKVVPQHQFFHRWVQPYLKKKNKIYVIISDAFRFEAGEEMVSRIRQEDRYQAELDYQLSSLPSYTQLGMAALLPGAEKPASLTINANKTATVSLGGQSTQGKIYRDKVLKSQLGERAAAVLSKDLQEMTATDSRELLKAHDVIYFYHNRIDHAGDKMQSEGEAFEAVEKTFHDLMLLIKKLVNANATNILMTADHGFIYQNQPLADSDFLDLRMSGENFRDRRFVLGDALPDNSAIKRFTRKQSGLSGEGDILIPKGIQRLRLQGSGSRFVHGGATLQEVITPVIRVNKKRQSDIRLVQVDILGSGSGVITSGQLSVALYQAEPVTDKVQARTLRCGIYTEANQLISDQHEVLFDLMADNPREREMKLRFVLTQAADEANGQQVILRLDEWVSGTTRYQEYRVLHYTLRRSFTTDFDF</sequence>
<gene>
    <name evidence="1" type="ORF">HELGO_WM38492</name>
</gene>
<reference evidence="1" key="1">
    <citation type="submission" date="2020-01" db="EMBL/GenBank/DDBJ databases">
        <authorList>
            <person name="Meier V. D."/>
            <person name="Meier V D."/>
        </authorList>
    </citation>
    <scope>NUCLEOTIDE SEQUENCE</scope>
    <source>
        <strain evidence="1">HLG_WM_MAG_09</strain>
    </source>
</reference>
<evidence type="ECO:0000313" key="1">
    <source>
        <dbReference type="EMBL" id="CAA6818791.1"/>
    </source>
</evidence>
<dbReference type="Gene3D" id="3.40.720.10">
    <property type="entry name" value="Alkaline Phosphatase, subunit A"/>
    <property type="match status" value="1"/>
</dbReference>
<name>A0A6S6T662_9GAMM</name>
<dbReference type="InterPro" id="IPR014060">
    <property type="entry name" value="PglZ"/>
</dbReference>
<proteinExistence type="predicted"/>
<dbReference type="InterPro" id="IPR017850">
    <property type="entry name" value="Alkaline_phosphatase_core_sf"/>
</dbReference>
<dbReference type="NCBIfam" id="TIGR02687">
    <property type="entry name" value="BREX-1 system phosphatase PglZ type A"/>
    <property type="match status" value="1"/>
</dbReference>
<dbReference type="Pfam" id="PF08665">
    <property type="entry name" value="PglZ"/>
    <property type="match status" value="1"/>
</dbReference>
<dbReference type="EMBL" id="CACVAT010000311">
    <property type="protein sequence ID" value="CAA6818791.1"/>
    <property type="molecule type" value="Genomic_DNA"/>
</dbReference>
<protein>
    <submittedName>
        <fullName evidence="1">TIGR02687 family protein</fullName>
    </submittedName>
</protein>
<dbReference type="AlphaFoldDB" id="A0A6S6T662"/>